<dbReference type="InterPro" id="IPR002541">
    <property type="entry name" value="Cyt_c_assembly"/>
</dbReference>
<feature type="transmembrane region" description="Helical" evidence="3">
    <location>
        <begin position="308"/>
        <end position="324"/>
    </location>
</feature>
<keyword evidence="7" id="KW-1185">Reference proteome</keyword>
<feature type="transmembrane region" description="Helical" evidence="3">
    <location>
        <begin position="200"/>
        <end position="226"/>
    </location>
</feature>
<dbReference type="InterPro" id="IPR032523">
    <property type="entry name" value="CcmF_C"/>
</dbReference>
<feature type="transmembrane region" description="Helical" evidence="3">
    <location>
        <begin position="428"/>
        <end position="448"/>
    </location>
</feature>
<feature type="transmembrane region" description="Helical" evidence="3">
    <location>
        <begin position="238"/>
        <end position="260"/>
    </location>
</feature>
<feature type="domain" description="Cytochrome c-type biogenesis protein CcmF C-terminal" evidence="5">
    <location>
        <begin position="350"/>
        <end position="545"/>
    </location>
</feature>
<accession>A0A4Q1D9B3</accession>
<evidence type="ECO:0000313" key="7">
    <source>
        <dbReference type="Proteomes" id="UP000290545"/>
    </source>
</evidence>
<name>A0A4Q1D9B3_9BACT</name>
<dbReference type="InterPro" id="IPR003567">
    <property type="entry name" value="Cyt_c_biogenesis"/>
</dbReference>
<organism evidence="6 7">
    <name type="scientific">Filimonas effusa</name>
    <dbReference type="NCBI Taxonomy" id="2508721"/>
    <lineage>
        <taxon>Bacteria</taxon>
        <taxon>Pseudomonadati</taxon>
        <taxon>Bacteroidota</taxon>
        <taxon>Chitinophagia</taxon>
        <taxon>Chitinophagales</taxon>
        <taxon>Chitinophagaceae</taxon>
        <taxon>Filimonas</taxon>
    </lineage>
</organism>
<dbReference type="OrthoDB" id="9761451at2"/>
<protein>
    <submittedName>
        <fullName evidence="6">Cytochrome c assembly protein</fullName>
    </submittedName>
</protein>
<keyword evidence="3" id="KW-0812">Transmembrane</keyword>
<feature type="transmembrane region" description="Helical" evidence="3">
    <location>
        <begin position="53"/>
        <end position="73"/>
    </location>
</feature>
<dbReference type="Proteomes" id="UP000290545">
    <property type="component" value="Unassembled WGS sequence"/>
</dbReference>
<dbReference type="GO" id="GO:0015232">
    <property type="term" value="F:heme transmembrane transporter activity"/>
    <property type="evidence" value="ECO:0007669"/>
    <property type="project" value="InterPro"/>
</dbReference>
<sequence length="811" mass="91092">MNYTGEHLLPGQLGHFLAVLSLVASIVATVAYFKTNKASLADEKQSWLRVARFAFVAETIGVFGMFATIYYIVANHYNEYYFAWNHSSRTLQSEYLLSCIWEDQSGSFLLWDIWHCVLGWFFIFRNKKWEAPVLTVINFAQFCIATMLLGIYVFNLKIGNNPFILFREQMPDLPLFTNPDYLSLPRVYEGNDLNTLLQNYWMVIHPPILFLGFASTIIPFAFAYAGMVNKDHTWTTPALSWTSFSAAVLGTGIMMGAAWAYESLSFGGYWAWDPVENASLVPWLVLVAGLHTNLIYKHSGYSLKTTYLFYILAFVLVLYSSFLTKSGVLGDTSVHAFTDSGTGFQLGAFVLVFLVPGLFLFFRNSKHMPVIKKEESTYSREFWMFIGSLVLFLGSLVIIIKTSVPLFNKIFGTQIAPPEDPEFAHNQIQVFVAFIIGLLTAVTQYLKYKDTPKALLGRKILVPTLVSLVISLCISFFGEIHYDKKGPGFLFAIHMALFASVYAVVANAAYIWLGLKGKLKAAGASVAHFGFGLILVGILISSSKKTILSWNTTGVTTLQSDGKENPAENITLFKGVRTDMGKYHVTYVKDTVNPRDRKKYFELEFEHKKRKEKFFLYPDVLKNNKGMEGYSPNPDARHYWHKDIFVYISSWVEGSSQDTSSFKPTEVKVGDTLFYANGLIVLNKAEVNPEKGIPGVAADETGMVLNMTVIAKDGRMYPATPGIALKGNEMRSLPDTVVSQGLILKFNKVIDAAKGRLEIGVKEDKTMSDLLTLKVYEFPFINILWIGVIVMVTGFVMSMVQRMRKPKMAAV</sequence>
<dbReference type="GO" id="GO:0020037">
    <property type="term" value="F:heme binding"/>
    <property type="evidence" value="ECO:0007669"/>
    <property type="project" value="InterPro"/>
</dbReference>
<feature type="transmembrane region" description="Helical" evidence="3">
    <location>
        <begin position="382"/>
        <end position="400"/>
    </location>
</feature>
<dbReference type="PANTHER" id="PTHR43653">
    <property type="entry name" value="CYTOCHROME C ASSEMBLY PROTEIN-RELATED"/>
    <property type="match status" value="1"/>
</dbReference>
<feature type="domain" description="Cytochrome c assembly protein" evidence="4">
    <location>
        <begin position="105"/>
        <end position="326"/>
    </location>
</feature>
<comment type="caution">
    <text evidence="6">The sequence shown here is derived from an EMBL/GenBank/DDBJ whole genome shotgun (WGS) entry which is preliminary data.</text>
</comment>
<dbReference type="AlphaFoldDB" id="A0A4Q1D9B3"/>
<feature type="transmembrane region" description="Helical" evidence="3">
    <location>
        <begin position="12"/>
        <end position="33"/>
    </location>
</feature>
<reference evidence="6 7" key="1">
    <citation type="submission" date="2019-01" db="EMBL/GenBank/DDBJ databases">
        <title>Filimonas sp. strain TTM-71.</title>
        <authorList>
            <person name="Chen W.-M."/>
        </authorList>
    </citation>
    <scope>NUCLEOTIDE SEQUENCE [LARGE SCALE GENOMIC DNA]</scope>
    <source>
        <strain evidence="6 7">TTM-71</strain>
    </source>
</reference>
<proteinExistence type="inferred from homology"/>
<evidence type="ECO:0000256" key="1">
    <source>
        <dbReference type="ARBA" id="ARBA00009186"/>
    </source>
</evidence>
<keyword evidence="3" id="KW-1133">Transmembrane helix</keyword>
<feature type="transmembrane region" description="Helical" evidence="3">
    <location>
        <begin position="519"/>
        <end position="540"/>
    </location>
</feature>
<keyword evidence="2" id="KW-0201">Cytochrome c-type biogenesis</keyword>
<dbReference type="GO" id="GO:0017004">
    <property type="term" value="P:cytochrome complex assembly"/>
    <property type="evidence" value="ECO:0007669"/>
    <property type="project" value="UniProtKB-KW"/>
</dbReference>
<evidence type="ECO:0000256" key="2">
    <source>
        <dbReference type="ARBA" id="ARBA00022748"/>
    </source>
</evidence>
<evidence type="ECO:0000259" key="4">
    <source>
        <dbReference type="Pfam" id="PF01578"/>
    </source>
</evidence>
<evidence type="ECO:0000259" key="5">
    <source>
        <dbReference type="Pfam" id="PF16327"/>
    </source>
</evidence>
<dbReference type="Pfam" id="PF01578">
    <property type="entry name" value="Cytochrom_C_asm"/>
    <property type="match status" value="1"/>
</dbReference>
<dbReference type="Pfam" id="PF16327">
    <property type="entry name" value="CcmF_C"/>
    <property type="match status" value="1"/>
</dbReference>
<keyword evidence="3" id="KW-0472">Membrane</keyword>
<evidence type="ECO:0000256" key="3">
    <source>
        <dbReference type="SAM" id="Phobius"/>
    </source>
</evidence>
<feature type="transmembrane region" description="Helical" evidence="3">
    <location>
        <begin position="460"/>
        <end position="477"/>
    </location>
</feature>
<feature type="transmembrane region" description="Helical" evidence="3">
    <location>
        <begin position="280"/>
        <end position="296"/>
    </location>
</feature>
<dbReference type="PRINTS" id="PR01410">
    <property type="entry name" value="CCBIOGENESIS"/>
</dbReference>
<dbReference type="GO" id="GO:0016020">
    <property type="term" value="C:membrane"/>
    <property type="evidence" value="ECO:0007669"/>
    <property type="project" value="InterPro"/>
</dbReference>
<feature type="transmembrane region" description="Helical" evidence="3">
    <location>
        <begin position="131"/>
        <end position="154"/>
    </location>
</feature>
<dbReference type="EMBL" id="SDHZ01000001">
    <property type="protein sequence ID" value="RXK85810.1"/>
    <property type="molecule type" value="Genomic_DNA"/>
</dbReference>
<dbReference type="RefSeq" id="WP_129001562.1">
    <property type="nucleotide sequence ID" value="NZ_SDHZ01000001.1"/>
</dbReference>
<gene>
    <name evidence="6" type="ORF">ESB13_03080</name>
</gene>
<dbReference type="PANTHER" id="PTHR43653:SF1">
    <property type="entry name" value="CYTOCHROME C-TYPE BIOGENESIS PROTEIN CCMF"/>
    <property type="match status" value="1"/>
</dbReference>
<feature type="transmembrane region" description="Helical" evidence="3">
    <location>
        <begin position="780"/>
        <end position="800"/>
    </location>
</feature>
<feature type="transmembrane region" description="Helical" evidence="3">
    <location>
        <begin position="489"/>
        <end position="512"/>
    </location>
</feature>
<comment type="similarity">
    <text evidence="1">Belongs to the CcmF/CycK/Ccl1/NrfE/CcsA family.</text>
</comment>
<evidence type="ECO:0000313" key="6">
    <source>
        <dbReference type="EMBL" id="RXK85810.1"/>
    </source>
</evidence>
<feature type="transmembrane region" description="Helical" evidence="3">
    <location>
        <begin position="344"/>
        <end position="362"/>
    </location>
</feature>
<feature type="transmembrane region" description="Helical" evidence="3">
    <location>
        <begin position="105"/>
        <end position="124"/>
    </location>
</feature>